<dbReference type="PANTHER" id="PTHR44154">
    <property type="entry name" value="QUINONE OXIDOREDUCTASE"/>
    <property type="match status" value="1"/>
</dbReference>
<dbReference type="InterPro" id="IPR036291">
    <property type="entry name" value="NAD(P)-bd_dom_sf"/>
</dbReference>
<dbReference type="SMART" id="SM00829">
    <property type="entry name" value="PKS_ER"/>
    <property type="match status" value="1"/>
</dbReference>
<protein>
    <submittedName>
        <fullName evidence="3">NADPH:quinone reductase</fullName>
    </submittedName>
</protein>
<comment type="caution">
    <text evidence="3">The sequence shown here is derived from an EMBL/GenBank/DDBJ whole genome shotgun (WGS) entry which is preliminary data.</text>
</comment>
<dbReference type="InterPro" id="IPR013154">
    <property type="entry name" value="ADH-like_N"/>
</dbReference>
<dbReference type="Pfam" id="PF13602">
    <property type="entry name" value="ADH_zinc_N_2"/>
    <property type="match status" value="1"/>
</dbReference>
<accession>A0ABQ3YKA3</accession>
<dbReference type="InterPro" id="IPR011032">
    <property type="entry name" value="GroES-like_sf"/>
</dbReference>
<dbReference type="Gene3D" id="3.90.180.10">
    <property type="entry name" value="Medium-chain alcohol dehydrogenases, catalytic domain"/>
    <property type="match status" value="1"/>
</dbReference>
<dbReference type="PANTHER" id="PTHR44154:SF1">
    <property type="entry name" value="QUINONE OXIDOREDUCTASE"/>
    <property type="match status" value="1"/>
</dbReference>
<dbReference type="Gene3D" id="3.40.50.720">
    <property type="entry name" value="NAD(P)-binding Rossmann-like Domain"/>
    <property type="match status" value="1"/>
</dbReference>
<dbReference type="InterPro" id="IPR020843">
    <property type="entry name" value="ER"/>
</dbReference>
<dbReference type="RefSeq" id="WP_203777658.1">
    <property type="nucleotide sequence ID" value="NZ_BAAABO010000039.1"/>
</dbReference>
<evidence type="ECO:0000259" key="2">
    <source>
        <dbReference type="SMART" id="SM00829"/>
    </source>
</evidence>
<keyword evidence="1" id="KW-0521">NADP</keyword>
<dbReference type="EMBL" id="BOMI01000192">
    <property type="protein sequence ID" value="GID80435.1"/>
    <property type="molecule type" value="Genomic_DNA"/>
</dbReference>
<dbReference type="Pfam" id="PF08240">
    <property type="entry name" value="ADH_N"/>
    <property type="match status" value="1"/>
</dbReference>
<proteinExistence type="predicted"/>
<organism evidence="3 4">
    <name type="scientific">Paractinoplanes deccanensis</name>
    <dbReference type="NCBI Taxonomy" id="113561"/>
    <lineage>
        <taxon>Bacteria</taxon>
        <taxon>Bacillati</taxon>
        <taxon>Actinomycetota</taxon>
        <taxon>Actinomycetes</taxon>
        <taxon>Micromonosporales</taxon>
        <taxon>Micromonosporaceae</taxon>
        <taxon>Paractinoplanes</taxon>
    </lineage>
</organism>
<dbReference type="SUPFAM" id="SSF50129">
    <property type="entry name" value="GroES-like"/>
    <property type="match status" value="1"/>
</dbReference>
<sequence length="318" mass="33136">MKAIVARDFGPPEGFELADVPVPQAGPGQIQVRIAAASLNPGDLVIPSGAYPVPLTFPHVLGNDFAGTVTAVGDGVTAYDIGNEVFGHSVPRALGALAGAKRPSVTTGTLAEYAVFEAGTPFIAHRPPELDVVTAAALPTVGLTAHALIAPAEPKPGETVLVIGATGGVGTTLLPLLRHTRVIATGHPGDADLLLRLGASEVIGYDDYPAGVDLVLNLVRPTDQLRDAARTLKPGGRLFTITFPPPSPDMIDRDDIRFELVLDVDGDLGGMREVAALTPYISARYSLDEGVRALTDFARKHTVGKLVVNVCDTHTMNG</sequence>
<dbReference type="Proteomes" id="UP000609879">
    <property type="component" value="Unassembled WGS sequence"/>
</dbReference>
<dbReference type="SUPFAM" id="SSF51735">
    <property type="entry name" value="NAD(P)-binding Rossmann-fold domains"/>
    <property type="match status" value="1"/>
</dbReference>
<name>A0ABQ3YKA3_9ACTN</name>
<reference evidence="3 4" key="1">
    <citation type="submission" date="2021-01" db="EMBL/GenBank/DDBJ databases">
        <title>Whole genome shotgun sequence of Actinoplanes deccanensis NBRC 13994.</title>
        <authorList>
            <person name="Komaki H."/>
            <person name="Tamura T."/>
        </authorList>
    </citation>
    <scope>NUCLEOTIDE SEQUENCE [LARGE SCALE GENOMIC DNA]</scope>
    <source>
        <strain evidence="3 4">NBRC 13994</strain>
    </source>
</reference>
<dbReference type="CDD" id="cd05289">
    <property type="entry name" value="MDR_like_2"/>
    <property type="match status" value="1"/>
</dbReference>
<evidence type="ECO:0000313" key="4">
    <source>
        <dbReference type="Proteomes" id="UP000609879"/>
    </source>
</evidence>
<feature type="domain" description="Enoyl reductase (ER)" evidence="2">
    <location>
        <begin position="10"/>
        <end position="308"/>
    </location>
</feature>
<evidence type="ECO:0000313" key="3">
    <source>
        <dbReference type="EMBL" id="GID80435.1"/>
    </source>
</evidence>
<dbReference type="InterPro" id="IPR051603">
    <property type="entry name" value="Zinc-ADH_QOR/CCCR"/>
</dbReference>
<evidence type="ECO:0000256" key="1">
    <source>
        <dbReference type="ARBA" id="ARBA00022857"/>
    </source>
</evidence>
<keyword evidence="4" id="KW-1185">Reference proteome</keyword>
<gene>
    <name evidence="3" type="ORF">Ade02nite_90760</name>
</gene>